<gene>
    <name evidence="11" type="primary">argE</name>
    <name evidence="11" type="ORF">DNK44_12390</name>
</gene>
<dbReference type="InterPro" id="IPR002933">
    <property type="entry name" value="Peptidase_M20"/>
</dbReference>
<dbReference type="AlphaFoldDB" id="A0A4Q9R3A2"/>
<comment type="caution">
    <text evidence="11">The sequence shown here is derived from an EMBL/GenBank/DDBJ whole genome shotgun (WGS) entry which is preliminary data.</text>
</comment>
<dbReference type="EMBL" id="QJUL01000015">
    <property type="protein sequence ID" value="TBU92555.1"/>
    <property type="molecule type" value="Genomic_DNA"/>
</dbReference>
<dbReference type="PROSITE" id="PS00759">
    <property type="entry name" value="ARGE_DAPE_CPG2_2"/>
    <property type="match status" value="1"/>
</dbReference>
<proteinExistence type="inferred from homology"/>
<sequence length="406" mass="43917">MNEYEPQAASDRLQDQAACSAGCTRETRRLLADLIAFDTTSRESNLALIDYVRDYLAGLGVASETLFNAGRSKANLHARLGPTGPGGVMLSGHSDVVPVDGQPWTLPAFRLSERDGRLYGRGTADMKGFIACVLASLPRFLERPLRLPLHIAISYDEEVGCLGVRSLIEQLRASPERPAICLIGEPTHMRPVLGHKGKLAMRCEVHGAACHSAYAPLGVNAIEYAAKLIGRLGELGTQLAAPERHDPRFEPPYSTVQTGLIQGGRALNIVPAECCFDFEMRALPADDPQQVAAALRDYAERELLPRMRAVSADSDIRFSELSSYPGLLTDPASEAARLLALLCGREDFTTVAFGTEGGLFDEAGIATVICGPGSMEQGHKPDEYVSLEQLAQCDAQLLRLAQWMQG</sequence>
<dbReference type="InterPro" id="IPR010169">
    <property type="entry name" value="AcOrn-deacetyl"/>
</dbReference>
<dbReference type="GO" id="GO:0006526">
    <property type="term" value="P:L-arginine biosynthetic process"/>
    <property type="evidence" value="ECO:0007669"/>
    <property type="project" value="UniProtKB-KW"/>
</dbReference>
<dbReference type="Gene3D" id="3.40.630.10">
    <property type="entry name" value="Zn peptidases"/>
    <property type="match status" value="1"/>
</dbReference>
<dbReference type="InterPro" id="IPR001261">
    <property type="entry name" value="ArgE/DapE_CS"/>
</dbReference>
<organism evidence="11 12">
    <name type="scientific">Phytopseudomonas dryadis</name>
    <dbReference type="NCBI Taxonomy" id="2487520"/>
    <lineage>
        <taxon>Bacteria</taxon>
        <taxon>Pseudomonadati</taxon>
        <taxon>Pseudomonadota</taxon>
        <taxon>Gammaproteobacteria</taxon>
        <taxon>Pseudomonadales</taxon>
        <taxon>Pseudomonadaceae</taxon>
        <taxon>Phytopseudomonas</taxon>
    </lineage>
</organism>
<dbReference type="Proteomes" id="UP000293172">
    <property type="component" value="Unassembled WGS sequence"/>
</dbReference>
<evidence type="ECO:0000313" key="11">
    <source>
        <dbReference type="EMBL" id="TBU92555.1"/>
    </source>
</evidence>
<keyword evidence="5" id="KW-0028">Amino-acid biosynthesis</keyword>
<reference evidence="11 12" key="1">
    <citation type="submission" date="2018-06" db="EMBL/GenBank/DDBJ databases">
        <title>Three novel Pseudomonas species isolated from symptomatic oak.</title>
        <authorList>
            <person name="Bueno-Gonzalez V."/>
            <person name="Brady C."/>
        </authorList>
    </citation>
    <scope>NUCLEOTIDE SEQUENCE [LARGE SCALE GENOMIC DNA]</scope>
    <source>
        <strain evidence="11 12">P6B</strain>
    </source>
</reference>
<dbReference type="Gene3D" id="3.30.70.360">
    <property type="match status" value="1"/>
</dbReference>
<evidence type="ECO:0000256" key="1">
    <source>
        <dbReference type="ARBA" id="ARBA00001947"/>
    </source>
</evidence>
<comment type="cofactor">
    <cofactor evidence="1">
        <name>Zn(2+)</name>
        <dbReference type="ChEBI" id="CHEBI:29105"/>
    </cofactor>
</comment>
<keyword evidence="7" id="KW-0378">Hydrolase</keyword>
<accession>A0A4Q9R3A2</accession>
<dbReference type="PANTHER" id="PTHR43808:SF31">
    <property type="entry name" value="N-ACETYL-L-CITRULLINE DEACETYLASE"/>
    <property type="match status" value="1"/>
</dbReference>
<evidence type="ECO:0000256" key="2">
    <source>
        <dbReference type="ARBA" id="ARBA00005691"/>
    </source>
</evidence>
<evidence type="ECO:0000256" key="4">
    <source>
        <dbReference type="ARBA" id="ARBA00022571"/>
    </source>
</evidence>
<dbReference type="PROSITE" id="PS00758">
    <property type="entry name" value="ARGE_DAPE_CPG2_1"/>
    <property type="match status" value="1"/>
</dbReference>
<dbReference type="GO" id="GO:0046872">
    <property type="term" value="F:metal ion binding"/>
    <property type="evidence" value="ECO:0007669"/>
    <property type="project" value="UniProtKB-KW"/>
</dbReference>
<dbReference type="SUPFAM" id="SSF55031">
    <property type="entry name" value="Bacterial exopeptidase dimerisation domain"/>
    <property type="match status" value="1"/>
</dbReference>
<dbReference type="OrthoDB" id="3665926at2"/>
<evidence type="ECO:0000256" key="6">
    <source>
        <dbReference type="ARBA" id="ARBA00022723"/>
    </source>
</evidence>
<keyword evidence="6" id="KW-0479">Metal-binding</keyword>
<dbReference type="InterPro" id="IPR036264">
    <property type="entry name" value="Bact_exopeptidase_dim_dom"/>
</dbReference>
<keyword evidence="3" id="KW-0963">Cytoplasm</keyword>
<keyword evidence="8" id="KW-0862">Zinc</keyword>
<evidence type="ECO:0000313" key="12">
    <source>
        <dbReference type="Proteomes" id="UP000293172"/>
    </source>
</evidence>
<dbReference type="SUPFAM" id="SSF53187">
    <property type="entry name" value="Zn-dependent exopeptidases"/>
    <property type="match status" value="1"/>
</dbReference>
<dbReference type="InterPro" id="IPR011650">
    <property type="entry name" value="Peptidase_M20_dimer"/>
</dbReference>
<dbReference type="Pfam" id="PF01546">
    <property type="entry name" value="Peptidase_M20"/>
    <property type="match status" value="1"/>
</dbReference>
<evidence type="ECO:0000256" key="5">
    <source>
        <dbReference type="ARBA" id="ARBA00022605"/>
    </source>
</evidence>
<dbReference type="InterPro" id="IPR050072">
    <property type="entry name" value="Peptidase_M20A"/>
</dbReference>
<evidence type="ECO:0000256" key="8">
    <source>
        <dbReference type="ARBA" id="ARBA00022833"/>
    </source>
</evidence>
<evidence type="ECO:0000256" key="7">
    <source>
        <dbReference type="ARBA" id="ARBA00022801"/>
    </source>
</evidence>
<evidence type="ECO:0000259" key="10">
    <source>
        <dbReference type="Pfam" id="PF07687"/>
    </source>
</evidence>
<evidence type="ECO:0000256" key="3">
    <source>
        <dbReference type="ARBA" id="ARBA00022490"/>
    </source>
</evidence>
<evidence type="ECO:0000256" key="9">
    <source>
        <dbReference type="ARBA" id="ARBA00023285"/>
    </source>
</evidence>
<dbReference type="PANTHER" id="PTHR43808">
    <property type="entry name" value="ACETYLORNITHINE DEACETYLASE"/>
    <property type="match status" value="1"/>
</dbReference>
<comment type="similarity">
    <text evidence="2">Belongs to the peptidase M20A family. ArgE subfamily.</text>
</comment>
<keyword evidence="4" id="KW-0055">Arginine biosynthesis</keyword>
<dbReference type="NCBIfam" id="TIGR01892">
    <property type="entry name" value="AcOrn-deacetyl"/>
    <property type="match status" value="1"/>
</dbReference>
<name>A0A4Q9R3A2_9GAMM</name>
<dbReference type="NCBIfam" id="NF005710">
    <property type="entry name" value="PRK07522.1"/>
    <property type="match status" value="1"/>
</dbReference>
<dbReference type="CDD" id="cd03894">
    <property type="entry name" value="M20_ArgE"/>
    <property type="match status" value="1"/>
</dbReference>
<dbReference type="Pfam" id="PF07687">
    <property type="entry name" value="M20_dimer"/>
    <property type="match status" value="1"/>
</dbReference>
<dbReference type="GO" id="GO:0008777">
    <property type="term" value="F:acetylornithine deacetylase activity"/>
    <property type="evidence" value="ECO:0007669"/>
    <property type="project" value="TreeGrafter"/>
</dbReference>
<keyword evidence="9" id="KW-0170">Cobalt</keyword>
<protein>
    <submittedName>
        <fullName evidence="11">Acetylornithine deacetylase</fullName>
    </submittedName>
</protein>
<feature type="domain" description="Peptidase M20 dimerisation" evidence="10">
    <location>
        <begin position="194"/>
        <end position="304"/>
    </location>
</feature>